<dbReference type="Gene3D" id="3.50.50.60">
    <property type="entry name" value="FAD/NAD(P)-binding domain"/>
    <property type="match status" value="2"/>
</dbReference>
<protein>
    <submittedName>
        <fullName evidence="1">Predicted flavoprotein CzcO associated with the cation diffusion facilitator CzcD</fullName>
    </submittedName>
</protein>
<evidence type="ECO:0000313" key="1">
    <source>
        <dbReference type="EMBL" id="SDD16907.1"/>
    </source>
</evidence>
<keyword evidence="2" id="KW-1185">Reference proteome</keyword>
<dbReference type="EMBL" id="FNAB01000003">
    <property type="protein sequence ID" value="SDD16907.1"/>
    <property type="molecule type" value="Genomic_DNA"/>
</dbReference>
<organism evidence="1 2">
    <name type="scientific">Rhodococcus tukisamuensis</name>
    <dbReference type="NCBI Taxonomy" id="168276"/>
    <lineage>
        <taxon>Bacteria</taxon>
        <taxon>Bacillati</taxon>
        <taxon>Actinomycetota</taxon>
        <taxon>Actinomycetes</taxon>
        <taxon>Mycobacteriales</taxon>
        <taxon>Nocardiaceae</taxon>
        <taxon>Rhodococcus</taxon>
    </lineage>
</organism>
<dbReference type="STRING" id="168276.SAMN05444580_103162"/>
<proteinExistence type="predicted"/>
<dbReference type="PANTHER" id="PTHR42877">
    <property type="entry name" value="L-ORNITHINE N(5)-MONOOXYGENASE-RELATED"/>
    <property type="match status" value="1"/>
</dbReference>
<accession>A0A1G6SL31</accession>
<dbReference type="Pfam" id="PF13738">
    <property type="entry name" value="Pyr_redox_3"/>
    <property type="match status" value="1"/>
</dbReference>
<dbReference type="SUPFAM" id="SSF51905">
    <property type="entry name" value="FAD/NAD(P)-binding domain"/>
    <property type="match status" value="1"/>
</dbReference>
<name>A0A1G6SL31_9NOCA</name>
<dbReference type="AlphaFoldDB" id="A0A1G6SL31"/>
<dbReference type="Proteomes" id="UP000199417">
    <property type="component" value="Unassembled WGS sequence"/>
</dbReference>
<dbReference type="PRINTS" id="PR00411">
    <property type="entry name" value="PNDRDTASEI"/>
</dbReference>
<dbReference type="PANTHER" id="PTHR42877:SF4">
    <property type="entry name" value="FAD_NAD(P)-BINDING DOMAIN-CONTAINING PROTEIN-RELATED"/>
    <property type="match status" value="1"/>
</dbReference>
<gene>
    <name evidence="1" type="ORF">SAMN05444580_103162</name>
</gene>
<dbReference type="RefSeq" id="WP_072843371.1">
    <property type="nucleotide sequence ID" value="NZ_FNAB01000003.1"/>
</dbReference>
<evidence type="ECO:0000313" key="2">
    <source>
        <dbReference type="Proteomes" id="UP000199417"/>
    </source>
</evidence>
<sequence>MAAQHHRAGHYDAVIVGAGFGGMGAAIQLERLGLDNLAILEREDDLGGTWHVNRYPGLAVDIASVTYSYSFEPNPYWSRLFAPGAELKRYADHVADKYDLRRHMRFGAVVEGARWDEEAQHWVVSVQGQPPVTARYLLTATGFLSQPHTPDIAGIDSFAGKVIHTTAWDEDYDLTGTRTAIVGTGATAVQLIPEVARRAAELTVYQRTPIWVLPKVDTAIPGVVQRLFARVPAVQRAARAVSSGILEAVMVSAVLHFRQTKLLNRGAAAASRGHLRAQVADPDLRRKLTPDYDFGCKRPTFSNSYYRTFTKPHVHLETETIERIEPDAVVTADGRRTEIDTLVLATGFNLWDVNFPAIEIIGREGRSLGKWWRDNRFQAYEGVSVPQFPNYLTLAGPYSYSGLSYFTTIESQMAHMERLFGEMRRRGADVFEVTERANDEFLDRMTEKLGDSVFYGGNCRTARSYYFNQHGEAAILRPTSTGNAFREARSFPLDDYRFETSTVTA</sequence>
<reference evidence="1 2" key="1">
    <citation type="submission" date="2016-10" db="EMBL/GenBank/DDBJ databases">
        <authorList>
            <person name="de Groot N.N."/>
        </authorList>
    </citation>
    <scope>NUCLEOTIDE SEQUENCE [LARGE SCALE GENOMIC DNA]</scope>
    <source>
        <strain evidence="1 2">JCM 11308</strain>
    </source>
</reference>
<dbReference type="InterPro" id="IPR051209">
    <property type="entry name" value="FAD-bind_Monooxygenase_sf"/>
</dbReference>
<dbReference type="InterPro" id="IPR036188">
    <property type="entry name" value="FAD/NAD-bd_sf"/>
</dbReference>